<comment type="caution">
    <text evidence="2">The sequence shown here is derived from an EMBL/GenBank/DDBJ whole genome shotgun (WGS) entry which is preliminary data.</text>
</comment>
<dbReference type="Proteomes" id="UP001198701">
    <property type="component" value="Unassembled WGS sequence"/>
</dbReference>
<accession>A0ABS8ITC0</accession>
<dbReference type="Pfam" id="PF18899">
    <property type="entry name" value="DUF5655"/>
    <property type="match status" value="1"/>
</dbReference>
<feature type="domain" description="DUF5655" evidence="1">
    <location>
        <begin position="82"/>
        <end position="187"/>
    </location>
</feature>
<dbReference type="InterPro" id="IPR025629">
    <property type="entry name" value="DUF4287"/>
</dbReference>
<dbReference type="InterPro" id="IPR043714">
    <property type="entry name" value="DUF5655"/>
</dbReference>
<dbReference type="EMBL" id="JAJHPV010000013">
    <property type="protein sequence ID" value="MCC6071902.1"/>
    <property type="molecule type" value="Genomic_DNA"/>
</dbReference>
<evidence type="ECO:0000259" key="1">
    <source>
        <dbReference type="Pfam" id="PF18899"/>
    </source>
</evidence>
<gene>
    <name evidence="2" type="ORF">LMJ30_13135</name>
</gene>
<dbReference type="RefSeq" id="WP_229432781.1">
    <property type="nucleotide sequence ID" value="NZ_JAJHPV010000013.1"/>
</dbReference>
<evidence type="ECO:0000313" key="2">
    <source>
        <dbReference type="EMBL" id="MCC6071902.1"/>
    </source>
</evidence>
<proteinExistence type="predicted"/>
<reference evidence="2 3" key="1">
    <citation type="submission" date="2021-11" db="EMBL/GenBank/DDBJ databases">
        <authorList>
            <person name="Huq M.A."/>
        </authorList>
    </citation>
    <scope>NUCLEOTIDE SEQUENCE [LARGE SCALE GENOMIC DNA]</scope>
    <source>
        <strain evidence="2 3">MAHUQ-52</strain>
    </source>
</reference>
<keyword evidence="3" id="KW-1185">Reference proteome</keyword>
<evidence type="ECO:0000313" key="3">
    <source>
        <dbReference type="Proteomes" id="UP001198701"/>
    </source>
</evidence>
<protein>
    <submittedName>
        <fullName evidence="2">DUF4287 domain-containing protein</fullName>
    </submittedName>
</protein>
<organism evidence="2 3">
    <name type="scientific">Massilia agrisoli</name>
    <dbReference type="NCBI Taxonomy" id="2892444"/>
    <lineage>
        <taxon>Bacteria</taxon>
        <taxon>Pseudomonadati</taxon>
        <taxon>Pseudomonadota</taxon>
        <taxon>Betaproteobacteria</taxon>
        <taxon>Burkholderiales</taxon>
        <taxon>Oxalobacteraceae</taxon>
        <taxon>Telluria group</taxon>
        <taxon>Massilia</taxon>
    </lineage>
</organism>
<sequence>MADLDKAVATQLANIEKRSGKTLAELGDILRASGLSRHGELRDYLKRELGMGHGDANTTVHHVMGSGGAAESAGKEAGEVLDAIYAGPKAALRPIHDRLMDAIGQFGEFEIAPKKGYLSLRRKKQFAMLGPATNTRFELGLNMKGVPATDRLLEQAPGGMCNYKVRLTDAAEVDAELIAWARQAFDSAG</sequence>
<name>A0ABS8ITC0_9BURK</name>
<dbReference type="Pfam" id="PF14117">
    <property type="entry name" value="DUF4287"/>
    <property type="match status" value="1"/>
</dbReference>